<dbReference type="Proteomes" id="UP000505355">
    <property type="component" value="Chromosome"/>
</dbReference>
<keyword evidence="3" id="KW-1185">Reference proteome</keyword>
<evidence type="ECO:0000313" key="2">
    <source>
        <dbReference type="EMBL" id="QKJ32424.1"/>
    </source>
</evidence>
<feature type="transmembrane region" description="Helical" evidence="1">
    <location>
        <begin position="12"/>
        <end position="38"/>
    </location>
</feature>
<keyword evidence="1" id="KW-1133">Transmembrane helix</keyword>
<dbReference type="RefSeq" id="WP_173417074.1">
    <property type="nucleotide sequence ID" value="NZ_CP054139.1"/>
</dbReference>
<accession>A0A7D4QF40</accession>
<keyword evidence="1" id="KW-0472">Membrane</keyword>
<protein>
    <submittedName>
        <fullName evidence="2">Uncharacterized protein</fullName>
    </submittedName>
</protein>
<feature type="transmembrane region" description="Helical" evidence="1">
    <location>
        <begin position="50"/>
        <end position="69"/>
    </location>
</feature>
<feature type="transmembrane region" description="Helical" evidence="1">
    <location>
        <begin position="90"/>
        <end position="111"/>
    </location>
</feature>
<organism evidence="2 3">
    <name type="scientific">Mucilaginibacter mali</name>
    <dbReference type="NCBI Taxonomy" id="2740462"/>
    <lineage>
        <taxon>Bacteria</taxon>
        <taxon>Pseudomonadati</taxon>
        <taxon>Bacteroidota</taxon>
        <taxon>Sphingobacteriia</taxon>
        <taxon>Sphingobacteriales</taxon>
        <taxon>Sphingobacteriaceae</taxon>
        <taxon>Mucilaginibacter</taxon>
    </lineage>
</organism>
<feature type="transmembrane region" description="Helical" evidence="1">
    <location>
        <begin position="123"/>
        <end position="150"/>
    </location>
</feature>
<name>A0A7D4QF40_9SPHI</name>
<evidence type="ECO:0000313" key="3">
    <source>
        <dbReference type="Proteomes" id="UP000505355"/>
    </source>
</evidence>
<dbReference type="AlphaFoldDB" id="A0A7D4QF40"/>
<keyword evidence="1" id="KW-0812">Transmembrane</keyword>
<sequence length="211" mass="24417">MQVFLKAKHWQLFLLTTAVPFLFQMMLMASVFGSMIAGGNPTGMFSYLRYYPLIGLLIMAVMFGWFWAIGVGLQSKIPDGAKLNLKWFRICFWYGVVYMPVFCGFICIMMLDFFTHPAQVPFGIGGLFFLMMPFHFLATFALFYCMYMVAKTIKTVELQRPVGFGEFAAEFFMVWFHFIGVWMLQPRINDMIKPGYQPPIPPWMRQGTGNL</sequence>
<gene>
    <name evidence="2" type="ORF">HQ865_22550</name>
</gene>
<proteinExistence type="predicted"/>
<evidence type="ECO:0000256" key="1">
    <source>
        <dbReference type="SAM" id="Phobius"/>
    </source>
</evidence>
<feature type="transmembrane region" description="Helical" evidence="1">
    <location>
        <begin position="162"/>
        <end position="184"/>
    </location>
</feature>
<dbReference type="EMBL" id="CP054139">
    <property type="protein sequence ID" value="QKJ32424.1"/>
    <property type="molecule type" value="Genomic_DNA"/>
</dbReference>
<reference evidence="2 3" key="1">
    <citation type="submission" date="2020-05" db="EMBL/GenBank/DDBJ databases">
        <title>Mucilaginibacter mali sp. nov.</title>
        <authorList>
            <person name="Kim H.S."/>
            <person name="Lee K.C."/>
            <person name="Suh M.K."/>
            <person name="Kim J.-S."/>
            <person name="Han K.-I."/>
            <person name="Eom M.K."/>
            <person name="Shin Y.K."/>
            <person name="Lee J.-S."/>
        </authorList>
    </citation>
    <scope>NUCLEOTIDE SEQUENCE [LARGE SCALE GENOMIC DNA]</scope>
    <source>
        <strain evidence="2 3">G2-14</strain>
    </source>
</reference>
<dbReference type="KEGG" id="mmab:HQ865_22550"/>